<evidence type="ECO:0000256" key="2">
    <source>
        <dbReference type="ARBA" id="ARBA00022598"/>
    </source>
</evidence>
<dbReference type="Gene3D" id="3.10.20.70">
    <property type="entry name" value="Glutamine synthetase, N-terminal domain"/>
    <property type="match status" value="1"/>
</dbReference>
<dbReference type="SMART" id="SM01230">
    <property type="entry name" value="Gln-synt_C"/>
    <property type="match status" value="1"/>
</dbReference>
<dbReference type="Proteomes" id="UP001596138">
    <property type="component" value="Unassembled WGS sequence"/>
</dbReference>
<evidence type="ECO:0000259" key="5">
    <source>
        <dbReference type="PROSITE" id="PS51987"/>
    </source>
</evidence>
<dbReference type="InterPro" id="IPR036651">
    <property type="entry name" value="Gln_synt_N_sf"/>
</dbReference>
<sequence>MTSSPLITYVELLELARQGEVDTVVCGTPDPVGRIVGKRLTVPAFTTLCVEGEGIGASTFVFAVDVEMTPLDLPVSSAENGWADFRLVPDMATMRRMPWEPRSVFVLCDAYEMGSDDLVAVAPRTILRRQIERAEALGLRFKFASELEFFLSSTPQAEAWRRRYRDLEPLTPYRNDYQVLQGGRDEWFISQVRNHMSDWGIPIESSKPEWGLGQQEVTLDYTSTLEMADRHVLFKYGVKELAHRAGLTCTFMAKPAIDEVGSSCHLHVSMWDLDDNPVSWDGTGPAGMSARFGSFLSGQLAHVLDLGLLLAPTVNSYKRFQPDQFAGTAIAVGVDNRSCAFRLVGRGPSFRMENRIPGADVNPYYAYSATIAAGLAGIEAGAASPELHSGNAWTDGDLATMTTSLHRSVDRFAAAEVARDAFGDDVFEHLLQSARAEVLAFDSGCVTDWELVRYYERV</sequence>
<proteinExistence type="inferred from homology"/>
<keyword evidence="2 6" id="KW-0436">Ligase</keyword>
<protein>
    <submittedName>
        <fullName evidence="6">Glutamine synthetase family protein</fullName>
        <ecNumber evidence="6">6.3.1.-</ecNumber>
    </submittedName>
</protein>
<accession>A0ABW1SWK2</accession>
<dbReference type="PROSITE" id="PS51987">
    <property type="entry name" value="GS_CATALYTIC"/>
    <property type="match status" value="1"/>
</dbReference>
<dbReference type="InterPro" id="IPR008146">
    <property type="entry name" value="Gln_synth_cat_dom"/>
</dbReference>
<dbReference type="EMBL" id="JBHSTI010000002">
    <property type="protein sequence ID" value="MFC6236397.1"/>
    <property type="molecule type" value="Genomic_DNA"/>
</dbReference>
<dbReference type="GO" id="GO:0016874">
    <property type="term" value="F:ligase activity"/>
    <property type="evidence" value="ECO:0007669"/>
    <property type="project" value="UniProtKB-KW"/>
</dbReference>
<comment type="caution">
    <text evidence="6">The sequence shown here is derived from an EMBL/GenBank/DDBJ whole genome shotgun (WGS) entry which is preliminary data.</text>
</comment>
<evidence type="ECO:0000256" key="3">
    <source>
        <dbReference type="PROSITE-ProRule" id="PRU01331"/>
    </source>
</evidence>
<feature type="domain" description="GS catalytic" evidence="5">
    <location>
        <begin position="123"/>
        <end position="458"/>
    </location>
</feature>
<evidence type="ECO:0000256" key="1">
    <source>
        <dbReference type="ARBA" id="ARBA00009897"/>
    </source>
</evidence>
<evidence type="ECO:0000313" key="6">
    <source>
        <dbReference type="EMBL" id="MFC6236397.1"/>
    </source>
</evidence>
<dbReference type="PANTHER" id="PTHR43785">
    <property type="entry name" value="GAMMA-GLUTAMYLPUTRESCINE SYNTHETASE"/>
    <property type="match status" value="1"/>
</dbReference>
<dbReference type="EC" id="6.3.1.-" evidence="6"/>
<dbReference type="Pfam" id="PF00120">
    <property type="entry name" value="Gln-synt_C"/>
    <property type="match status" value="1"/>
</dbReference>
<organism evidence="6 7">
    <name type="scientific">Longivirga aurantiaca</name>
    <dbReference type="NCBI Taxonomy" id="1837743"/>
    <lineage>
        <taxon>Bacteria</taxon>
        <taxon>Bacillati</taxon>
        <taxon>Actinomycetota</taxon>
        <taxon>Actinomycetes</taxon>
        <taxon>Sporichthyales</taxon>
        <taxon>Sporichthyaceae</taxon>
        <taxon>Longivirga</taxon>
    </lineage>
</organism>
<keyword evidence="7" id="KW-1185">Reference proteome</keyword>
<dbReference type="SUPFAM" id="SSF54368">
    <property type="entry name" value="Glutamine synthetase, N-terminal domain"/>
    <property type="match status" value="1"/>
</dbReference>
<dbReference type="Gene3D" id="3.30.590.10">
    <property type="entry name" value="Glutamine synthetase/guanido kinase, catalytic domain"/>
    <property type="match status" value="1"/>
</dbReference>
<gene>
    <name evidence="6" type="ORF">ACFQGU_00785</name>
</gene>
<comment type="similarity">
    <text evidence="1 3 4">Belongs to the glutamine synthetase family.</text>
</comment>
<evidence type="ECO:0000313" key="7">
    <source>
        <dbReference type="Proteomes" id="UP001596138"/>
    </source>
</evidence>
<reference evidence="7" key="1">
    <citation type="journal article" date="2019" name="Int. J. Syst. Evol. Microbiol.">
        <title>The Global Catalogue of Microorganisms (GCM) 10K type strain sequencing project: providing services to taxonomists for standard genome sequencing and annotation.</title>
        <authorList>
            <consortium name="The Broad Institute Genomics Platform"/>
            <consortium name="The Broad Institute Genome Sequencing Center for Infectious Disease"/>
            <person name="Wu L."/>
            <person name="Ma J."/>
        </authorList>
    </citation>
    <scope>NUCLEOTIDE SEQUENCE [LARGE SCALE GENOMIC DNA]</scope>
    <source>
        <strain evidence="7">CGMCC 4.7317</strain>
    </source>
</reference>
<name>A0ABW1SWK2_9ACTN</name>
<dbReference type="PANTHER" id="PTHR43785:SF12">
    <property type="entry name" value="TYPE-1 GLUTAMINE SYNTHETASE 2"/>
    <property type="match status" value="1"/>
</dbReference>
<evidence type="ECO:0000256" key="4">
    <source>
        <dbReference type="RuleBase" id="RU000384"/>
    </source>
</evidence>
<dbReference type="InterPro" id="IPR014746">
    <property type="entry name" value="Gln_synth/guanido_kin_cat_dom"/>
</dbReference>
<dbReference type="SUPFAM" id="SSF55931">
    <property type="entry name" value="Glutamine synthetase/guanido kinase"/>
    <property type="match status" value="1"/>
</dbReference>
<dbReference type="RefSeq" id="WP_386763443.1">
    <property type="nucleotide sequence ID" value="NZ_JBHSTI010000002.1"/>
</dbReference>